<geneLocation type="plasmid" evidence="1 2">
    <name>unnamed3</name>
</geneLocation>
<dbReference type="AlphaFoldDB" id="A0A1W6AJ98"/>
<protein>
    <submittedName>
        <fullName evidence="1">Uncharacterized protein</fullName>
    </submittedName>
</protein>
<sequence>MKLNSEQQEFFDLGVELYELYEREELKNTDSLFAAARMKLYKSVLSLAVNYDILNKDAILRYEELGNYEELLNTLPEDHLARSYFNGIQNLSPGMQMSIKCDFKITMQHFWRLIDEVLEQMPK</sequence>
<keyword evidence="1" id="KW-0614">Plasmid</keyword>
<evidence type="ECO:0000313" key="1">
    <source>
        <dbReference type="EMBL" id="ARJ25811.1"/>
    </source>
</evidence>
<gene>
    <name evidence="1" type="ORF">B7492_32775</name>
</gene>
<proteinExistence type="predicted"/>
<organism evidence="1 2">
    <name type="scientific">Bacillus mycoides</name>
    <dbReference type="NCBI Taxonomy" id="1405"/>
    <lineage>
        <taxon>Bacteria</taxon>
        <taxon>Bacillati</taxon>
        <taxon>Bacillota</taxon>
        <taxon>Bacilli</taxon>
        <taxon>Bacillales</taxon>
        <taxon>Bacillaceae</taxon>
        <taxon>Bacillus</taxon>
        <taxon>Bacillus cereus group</taxon>
    </lineage>
</organism>
<dbReference type="EMBL" id="CP020746">
    <property type="protein sequence ID" value="ARJ25811.1"/>
    <property type="molecule type" value="Genomic_DNA"/>
</dbReference>
<name>A0A1W6AJ98_BACMY</name>
<reference evidence="1 2" key="1">
    <citation type="submission" date="2017-04" db="EMBL/GenBank/DDBJ databases">
        <title>The Characteristic of a Fine Plant Growth-Promoting Rhizobacteria Bacillus mycoides Gnyt1 and its Whole Genome Sequencing Analysis.</title>
        <authorList>
            <person name="Li J.H."/>
            <person name="Yao T."/>
        </authorList>
    </citation>
    <scope>NUCLEOTIDE SEQUENCE [LARGE SCALE GENOMIC DNA]</scope>
    <source>
        <strain evidence="1 2">Gnyt1</strain>
        <plasmid evidence="2">Plasmid unnamed3</plasmid>
    </source>
</reference>
<dbReference type="Proteomes" id="UP000192932">
    <property type="component" value="Plasmid unnamed3"/>
</dbReference>
<dbReference type="RefSeq" id="WP_085313521.1">
    <property type="nucleotide sequence ID" value="NZ_CP020746.1"/>
</dbReference>
<accession>A0A1W6AJ98</accession>
<evidence type="ECO:0000313" key="2">
    <source>
        <dbReference type="Proteomes" id="UP000192932"/>
    </source>
</evidence>